<evidence type="ECO:0000313" key="2">
    <source>
        <dbReference type="Proteomes" id="UP000016930"/>
    </source>
</evidence>
<organism evidence="1 2">
    <name type="scientific">Ceriporiopsis subvermispora (strain B)</name>
    <name type="common">White-rot fungus</name>
    <name type="synonym">Gelatoporia subvermispora</name>
    <dbReference type="NCBI Taxonomy" id="914234"/>
    <lineage>
        <taxon>Eukaryota</taxon>
        <taxon>Fungi</taxon>
        <taxon>Dikarya</taxon>
        <taxon>Basidiomycota</taxon>
        <taxon>Agaricomycotina</taxon>
        <taxon>Agaricomycetes</taxon>
        <taxon>Polyporales</taxon>
        <taxon>Gelatoporiaceae</taxon>
        <taxon>Gelatoporia</taxon>
    </lineage>
</organism>
<accession>M2PCL1</accession>
<dbReference type="Proteomes" id="UP000016930">
    <property type="component" value="Unassembled WGS sequence"/>
</dbReference>
<gene>
    <name evidence="1" type="ORF">CERSUDRAFT_87288</name>
</gene>
<reference evidence="1 2" key="1">
    <citation type="journal article" date="2012" name="Proc. Natl. Acad. Sci. U.S.A.">
        <title>Comparative genomics of Ceriporiopsis subvermispora and Phanerochaete chrysosporium provide insight into selective ligninolysis.</title>
        <authorList>
            <person name="Fernandez-Fueyo E."/>
            <person name="Ruiz-Duenas F.J."/>
            <person name="Ferreira P."/>
            <person name="Floudas D."/>
            <person name="Hibbett D.S."/>
            <person name="Canessa P."/>
            <person name="Larrondo L.F."/>
            <person name="James T.Y."/>
            <person name="Seelenfreund D."/>
            <person name="Lobos S."/>
            <person name="Polanco R."/>
            <person name="Tello M."/>
            <person name="Honda Y."/>
            <person name="Watanabe T."/>
            <person name="Watanabe T."/>
            <person name="Ryu J.S."/>
            <person name="Kubicek C.P."/>
            <person name="Schmoll M."/>
            <person name="Gaskell J."/>
            <person name="Hammel K.E."/>
            <person name="St John F.J."/>
            <person name="Vanden Wymelenberg A."/>
            <person name="Sabat G."/>
            <person name="Splinter BonDurant S."/>
            <person name="Syed K."/>
            <person name="Yadav J.S."/>
            <person name="Doddapaneni H."/>
            <person name="Subramanian V."/>
            <person name="Lavin J.L."/>
            <person name="Oguiza J.A."/>
            <person name="Perez G."/>
            <person name="Pisabarro A.G."/>
            <person name="Ramirez L."/>
            <person name="Santoyo F."/>
            <person name="Master E."/>
            <person name="Coutinho P.M."/>
            <person name="Henrissat B."/>
            <person name="Lombard V."/>
            <person name="Magnuson J.K."/>
            <person name="Kuees U."/>
            <person name="Hori C."/>
            <person name="Igarashi K."/>
            <person name="Samejima M."/>
            <person name="Held B.W."/>
            <person name="Barry K.W."/>
            <person name="LaButti K.M."/>
            <person name="Lapidus A."/>
            <person name="Lindquist E.A."/>
            <person name="Lucas S.M."/>
            <person name="Riley R."/>
            <person name="Salamov A.A."/>
            <person name="Hoffmeister D."/>
            <person name="Schwenk D."/>
            <person name="Hadar Y."/>
            <person name="Yarden O."/>
            <person name="de Vries R.P."/>
            <person name="Wiebenga A."/>
            <person name="Stenlid J."/>
            <person name="Eastwood D."/>
            <person name="Grigoriev I.V."/>
            <person name="Berka R.M."/>
            <person name="Blanchette R.A."/>
            <person name="Kersten P."/>
            <person name="Martinez A.T."/>
            <person name="Vicuna R."/>
            <person name="Cullen D."/>
        </authorList>
    </citation>
    <scope>NUCLEOTIDE SEQUENCE [LARGE SCALE GENOMIC DNA]</scope>
    <source>
        <strain evidence="1 2">B</strain>
    </source>
</reference>
<keyword evidence="2" id="KW-1185">Reference proteome</keyword>
<dbReference type="AlphaFoldDB" id="M2PCL1"/>
<dbReference type="HOGENOM" id="CLU_2359506_0_0_1"/>
<evidence type="ECO:0000313" key="1">
    <source>
        <dbReference type="EMBL" id="EMD33419.1"/>
    </source>
</evidence>
<sequence>MFRGHTNIRVLSRSAEAGYALPWYIEPCREDVRTDTSSRPTDGPAAGSRRHSFGIDGCVRAAINPSMLRTIPARPALSLWRLGWLSQHPCSPQPVC</sequence>
<name>M2PCL1_CERS8</name>
<proteinExistence type="predicted"/>
<dbReference type="EMBL" id="KB445806">
    <property type="protein sequence ID" value="EMD33419.1"/>
    <property type="molecule type" value="Genomic_DNA"/>
</dbReference>
<protein>
    <submittedName>
        <fullName evidence="1">Uncharacterized protein</fullName>
    </submittedName>
</protein>